<dbReference type="EMBL" id="OW659477">
    <property type="protein sequence ID" value="CAH2761559.1"/>
    <property type="molecule type" value="Genomic_DNA"/>
</dbReference>
<proteinExistence type="predicted"/>
<protein>
    <submittedName>
        <fullName evidence="2">IS3 family transposase</fullName>
    </submittedName>
</protein>
<evidence type="ECO:0000313" key="1">
    <source>
        <dbReference type="EMBL" id="CAH2761558.1"/>
    </source>
</evidence>
<keyword evidence="3" id="KW-1185">Reference proteome</keyword>
<dbReference type="PANTHER" id="PTHR46889:SF4">
    <property type="entry name" value="TRANSPOSASE INSO FOR INSERTION SEQUENCE ELEMENT IS911B-RELATED"/>
    <property type="match status" value="1"/>
</dbReference>
<evidence type="ECO:0000313" key="2">
    <source>
        <dbReference type="EMBL" id="CAH2761559.1"/>
    </source>
</evidence>
<dbReference type="AlphaFoldDB" id="A0AAU9VG79"/>
<dbReference type="EMBL" id="OW659496">
    <property type="protein sequence ID" value="CAH2761558.1"/>
    <property type="molecule type" value="Genomic_DNA"/>
</dbReference>
<dbReference type="PANTHER" id="PTHR46889">
    <property type="entry name" value="TRANSPOSASE INSF FOR INSERTION SEQUENCE IS3B-RELATED"/>
    <property type="match status" value="1"/>
</dbReference>
<dbReference type="InterPro" id="IPR050900">
    <property type="entry name" value="Transposase_IS3/IS150/IS904"/>
</dbReference>
<gene>
    <name evidence="2" type="ORF">ERYAMS2_00769</name>
    <name evidence="1" type="ORF">ERYAMS_00475</name>
</gene>
<sequence length="130" mass="15338">MNNFNSATADIILGEHNRLNGVYGTMRLKYHIEQVHGVVLNHKLIRRYKNELNIKTKVRVRRPFFEKLRKEKSHRKMAPYLMNEDFTSTKPLEKLSTDVSYIQCSDGLLYLSAIKDLFNNEIIAYSLYKK</sequence>
<dbReference type="Proteomes" id="UP001154095">
    <property type="component" value="Chromosome"/>
</dbReference>
<organism evidence="2 4">
    <name type="scientific">Erysipelothrix amsterdamensis</name>
    <dbReference type="NCBI Taxonomy" id="2929157"/>
    <lineage>
        <taxon>Bacteria</taxon>
        <taxon>Bacillati</taxon>
        <taxon>Bacillota</taxon>
        <taxon>Erysipelotrichia</taxon>
        <taxon>Erysipelotrichales</taxon>
        <taxon>Erysipelotrichaceae</taxon>
        <taxon>Erysipelothrix</taxon>
    </lineage>
</organism>
<evidence type="ECO:0000313" key="3">
    <source>
        <dbReference type="Proteomes" id="UP001154095"/>
    </source>
</evidence>
<reference evidence="2" key="1">
    <citation type="submission" date="2022-04" db="EMBL/GenBank/DDBJ databases">
        <authorList>
            <person name="Forde T."/>
        </authorList>
    </citation>
    <scope>NUCLEOTIDE SEQUENCE</scope>
    <source>
        <strain evidence="2">A18Y016a</strain>
        <strain evidence="1">A18Y020d</strain>
    </source>
</reference>
<dbReference type="RefSeq" id="WP_123171751.1">
    <property type="nucleotide sequence ID" value="NZ_OW659477.1"/>
</dbReference>
<evidence type="ECO:0000313" key="4">
    <source>
        <dbReference type="Proteomes" id="UP001154111"/>
    </source>
</evidence>
<accession>A0AAU9VG79</accession>
<name>A0AAU9VG79_9FIRM</name>
<dbReference type="Proteomes" id="UP001154111">
    <property type="component" value="Chromosome"/>
</dbReference>